<reference evidence="2 3" key="1">
    <citation type="submission" date="2018-10" db="EMBL/GenBank/DDBJ databases">
        <title>Fifty Aureobasidium pullulans genomes reveal a recombining polyextremotolerant generalist.</title>
        <authorList>
            <person name="Gostincar C."/>
            <person name="Turk M."/>
            <person name="Zajc J."/>
            <person name="Gunde-Cimerman N."/>
        </authorList>
    </citation>
    <scope>NUCLEOTIDE SEQUENCE [LARGE SCALE GENOMIC DNA]</scope>
    <source>
        <strain evidence="2 3">EXF-11900</strain>
    </source>
</reference>
<gene>
    <name evidence="2" type="ORF">D6D28_05232</name>
</gene>
<name>A0A4S8SI23_AURPU</name>
<dbReference type="EMBL" id="QZAF01000204">
    <property type="protein sequence ID" value="THV70340.1"/>
    <property type="molecule type" value="Genomic_DNA"/>
</dbReference>
<feature type="region of interest" description="Disordered" evidence="1">
    <location>
        <begin position="1"/>
        <end position="166"/>
    </location>
</feature>
<organism evidence="2 3">
    <name type="scientific">Aureobasidium pullulans</name>
    <name type="common">Black yeast</name>
    <name type="synonym">Pullularia pullulans</name>
    <dbReference type="NCBI Taxonomy" id="5580"/>
    <lineage>
        <taxon>Eukaryota</taxon>
        <taxon>Fungi</taxon>
        <taxon>Dikarya</taxon>
        <taxon>Ascomycota</taxon>
        <taxon>Pezizomycotina</taxon>
        <taxon>Dothideomycetes</taxon>
        <taxon>Dothideomycetidae</taxon>
        <taxon>Dothideales</taxon>
        <taxon>Saccotheciaceae</taxon>
        <taxon>Aureobasidium</taxon>
    </lineage>
</organism>
<proteinExistence type="predicted"/>
<evidence type="ECO:0000256" key="1">
    <source>
        <dbReference type="SAM" id="MobiDB-lite"/>
    </source>
</evidence>
<feature type="compositionally biased region" description="Basic and acidic residues" evidence="1">
    <location>
        <begin position="59"/>
        <end position="94"/>
    </location>
</feature>
<sequence>MMHSQPIIITTTNHPAMAPTAPNHDDLISERPSTSTAGSSPASATSQVSNDKAAMYHSPEFHPAHSHADKVQEAHEPQPHLHRRMTDNYERDLKAQAVAAGNHDPDAAHLAYRSDPTIPDAPPTLNTTGRQPSFKLSDQKRAAMERTFNSDPKSPGYTTTSPSAGK</sequence>
<feature type="compositionally biased region" description="Polar residues" evidence="1">
    <location>
        <begin position="147"/>
        <end position="166"/>
    </location>
</feature>
<evidence type="ECO:0000313" key="3">
    <source>
        <dbReference type="Proteomes" id="UP000304951"/>
    </source>
</evidence>
<evidence type="ECO:0000313" key="2">
    <source>
        <dbReference type="EMBL" id="THV70340.1"/>
    </source>
</evidence>
<comment type="caution">
    <text evidence="2">The sequence shown here is derived from an EMBL/GenBank/DDBJ whole genome shotgun (WGS) entry which is preliminary data.</text>
</comment>
<dbReference type="AlphaFoldDB" id="A0A4S8SI23"/>
<protein>
    <submittedName>
        <fullName evidence="2">Uncharacterized protein</fullName>
    </submittedName>
</protein>
<accession>A0A4S8SI23</accession>
<feature type="compositionally biased region" description="Low complexity" evidence="1">
    <location>
        <begin position="32"/>
        <end position="46"/>
    </location>
</feature>
<dbReference type="Proteomes" id="UP000304951">
    <property type="component" value="Unassembled WGS sequence"/>
</dbReference>
<feature type="compositionally biased region" description="Polar residues" evidence="1">
    <location>
        <begin position="124"/>
        <end position="136"/>
    </location>
</feature>